<evidence type="ECO:0000259" key="3">
    <source>
        <dbReference type="Pfam" id="PF04967"/>
    </source>
</evidence>
<gene>
    <name evidence="5" type="ORF">B2G88_07260</name>
</gene>
<organism evidence="5 6">
    <name type="scientific">Natronolimnobius baerhuensis</name>
    <dbReference type="NCBI Taxonomy" id="253108"/>
    <lineage>
        <taxon>Archaea</taxon>
        <taxon>Methanobacteriati</taxon>
        <taxon>Methanobacteriota</taxon>
        <taxon>Stenosarchaea group</taxon>
        <taxon>Halobacteria</taxon>
        <taxon>Halobacteriales</taxon>
        <taxon>Natrialbaceae</taxon>
        <taxon>Natronolimnobius</taxon>
    </lineage>
</organism>
<reference evidence="5 6" key="1">
    <citation type="submission" date="2017-02" db="EMBL/GenBank/DDBJ databases">
        <title>Natronthermophilus aegyptiacus gen. nov.,sp. nov., an aerobic, extremely halophilic alkalithermophilic archaeon isolated from the athalassohaline Wadi An Natrun, Egypt.</title>
        <authorList>
            <person name="Zhao B."/>
        </authorList>
    </citation>
    <scope>NUCLEOTIDE SEQUENCE [LARGE SCALE GENOMIC DNA]</scope>
    <source>
        <strain evidence="5 6">CGMCC 1.3597</strain>
    </source>
</reference>
<dbReference type="OrthoDB" id="202021at2157"/>
<dbReference type="PANTHER" id="PTHR34236:SF1">
    <property type="entry name" value="DIMETHYL SULFOXIDE REDUCTASE TRANSCRIPTIONAL ACTIVATOR"/>
    <property type="match status" value="1"/>
</dbReference>
<dbReference type="AlphaFoldDB" id="A0A202E7H0"/>
<keyword evidence="2" id="KW-0804">Transcription</keyword>
<feature type="domain" description="Bacterioopsin transcriptional activator GAF and HTH associated" evidence="4">
    <location>
        <begin position="16"/>
        <end position="129"/>
    </location>
</feature>
<dbReference type="Proteomes" id="UP000196084">
    <property type="component" value="Unassembled WGS sequence"/>
</dbReference>
<evidence type="ECO:0000256" key="1">
    <source>
        <dbReference type="ARBA" id="ARBA00023015"/>
    </source>
</evidence>
<feature type="domain" description="HTH bat-type" evidence="3">
    <location>
        <begin position="156"/>
        <end position="207"/>
    </location>
</feature>
<evidence type="ECO:0000259" key="4">
    <source>
        <dbReference type="Pfam" id="PF15915"/>
    </source>
</evidence>
<name>A0A202E7H0_9EURY</name>
<keyword evidence="1" id="KW-0805">Transcription regulation</keyword>
<dbReference type="InterPro" id="IPR007050">
    <property type="entry name" value="HTH_bacterioopsin"/>
</dbReference>
<dbReference type="Pfam" id="PF04967">
    <property type="entry name" value="HTH_10"/>
    <property type="match status" value="1"/>
</dbReference>
<evidence type="ECO:0000256" key="2">
    <source>
        <dbReference type="ARBA" id="ARBA00023163"/>
    </source>
</evidence>
<protein>
    <submittedName>
        <fullName evidence="5">Bacterio-opsin activator</fullName>
    </submittedName>
</protein>
<proteinExistence type="predicted"/>
<keyword evidence="6" id="KW-1185">Reference proteome</keyword>
<evidence type="ECO:0000313" key="5">
    <source>
        <dbReference type="EMBL" id="OVE84211.1"/>
    </source>
</evidence>
<dbReference type="InterPro" id="IPR031803">
    <property type="entry name" value="BAT_GAF/HTH-assoc"/>
</dbReference>
<comment type="caution">
    <text evidence="5">The sequence shown here is derived from an EMBL/GenBank/DDBJ whole genome shotgun (WGS) entry which is preliminary data.</text>
</comment>
<dbReference type="EMBL" id="MWPH01000002">
    <property type="protein sequence ID" value="OVE84211.1"/>
    <property type="molecule type" value="Genomic_DNA"/>
</dbReference>
<dbReference type="PANTHER" id="PTHR34236">
    <property type="entry name" value="DIMETHYL SULFOXIDE REDUCTASE TRANSCRIPTIONAL ACTIVATOR"/>
    <property type="match status" value="1"/>
</dbReference>
<evidence type="ECO:0000313" key="6">
    <source>
        <dbReference type="Proteomes" id="UP000196084"/>
    </source>
</evidence>
<sequence>MLVAEYVVSSTILHNTMRANPAAELSHEAQYWTQSGKIRFFFWMSGVKHDPFETAVAVDPTVTNLHWLDTVESQHLYRVDFTAVGRNMSTFPMWADDDAILLDAQATEGEWRIRMRLPDRATLSKYRDTYINHDCSFALLALYQETAGSDLLEASLSSSQREVLLTAYEAGYFEIPRQISQRELGSQLGMASQSVSEQLRRAIVALIESTLERQ</sequence>
<dbReference type="Pfam" id="PF15915">
    <property type="entry name" value="BAT"/>
    <property type="match status" value="1"/>
</dbReference>
<accession>A0A202E7H0</accession>